<evidence type="ECO:0000256" key="20">
    <source>
        <dbReference type="PROSITE-ProRule" id="PRU01253"/>
    </source>
</evidence>
<organism evidence="25 26">
    <name type="scientific">Ovis aries</name>
    <name type="common">Sheep</name>
    <dbReference type="NCBI Taxonomy" id="9940"/>
    <lineage>
        <taxon>Eukaryota</taxon>
        <taxon>Metazoa</taxon>
        <taxon>Chordata</taxon>
        <taxon>Craniata</taxon>
        <taxon>Vertebrata</taxon>
        <taxon>Euteleostomi</taxon>
        <taxon>Mammalia</taxon>
        <taxon>Eutheria</taxon>
        <taxon>Laurasiatheria</taxon>
        <taxon>Artiodactyla</taxon>
        <taxon>Ruminantia</taxon>
        <taxon>Pecora</taxon>
        <taxon>Bovidae</taxon>
        <taxon>Caprinae</taxon>
        <taxon>Ovis</taxon>
    </lineage>
</organism>
<evidence type="ECO:0000256" key="3">
    <source>
        <dbReference type="ARBA" id="ARBA00010907"/>
    </source>
</evidence>
<dbReference type="PANTHER" id="PTHR14432">
    <property type="entry name" value="PROSAPIP2 PROTEIN/5-AZACYTIDINE INDUCED GENE 2"/>
    <property type="match status" value="1"/>
</dbReference>
<dbReference type="InterPro" id="IPR024581">
    <property type="entry name" value="TBD"/>
</dbReference>
<feature type="repeat" description="HEAT" evidence="19">
    <location>
        <begin position="409"/>
        <end position="446"/>
    </location>
</feature>
<dbReference type="InterPro" id="IPR001494">
    <property type="entry name" value="Importin-beta_N"/>
</dbReference>
<dbReference type="InterPro" id="IPR016024">
    <property type="entry name" value="ARM-type_fold"/>
</dbReference>
<evidence type="ECO:0000256" key="2">
    <source>
        <dbReference type="ARBA" id="ARBA00004496"/>
    </source>
</evidence>
<keyword evidence="13" id="KW-0539">Nucleus</keyword>
<dbReference type="Gene3D" id="1.25.10.10">
    <property type="entry name" value="Leucine-rich Repeat Variant"/>
    <property type="match status" value="1"/>
</dbReference>
<feature type="domain" description="UBZ1-type" evidence="24">
    <location>
        <begin position="1433"/>
        <end position="1459"/>
    </location>
</feature>
<keyword evidence="5" id="KW-0963">Cytoplasm</keyword>
<evidence type="ECO:0000256" key="22">
    <source>
        <dbReference type="SAM" id="MobiDB-lite"/>
    </source>
</evidence>
<dbReference type="InterPro" id="IPR021133">
    <property type="entry name" value="HEAT_type_2"/>
</dbReference>
<dbReference type="PROSITE" id="PS50166">
    <property type="entry name" value="IMPORTIN_B_NT"/>
    <property type="match status" value="1"/>
</dbReference>
<evidence type="ECO:0000256" key="7">
    <source>
        <dbReference type="ARBA" id="ARBA00022723"/>
    </source>
</evidence>
<evidence type="ECO:0000313" key="25">
    <source>
        <dbReference type="EMBL" id="KAG5203285.1"/>
    </source>
</evidence>
<feature type="compositionally biased region" description="Pro residues" evidence="22">
    <location>
        <begin position="1205"/>
        <end position="1215"/>
    </location>
</feature>
<evidence type="ECO:0000313" key="26">
    <source>
        <dbReference type="Proteomes" id="UP000664991"/>
    </source>
</evidence>
<comment type="caution">
    <text evidence="25">The sequence shown here is derived from an EMBL/GenBank/DDBJ whole genome shotgun (WGS) entry which is preliminary data.</text>
</comment>
<keyword evidence="6" id="KW-0597">Phosphoprotein</keyword>
<dbReference type="Pfam" id="PF13513">
    <property type="entry name" value="HEAT_EZ"/>
    <property type="match status" value="1"/>
</dbReference>
<keyword evidence="10" id="KW-0862">Zinc</keyword>
<dbReference type="InterPro" id="IPR000225">
    <property type="entry name" value="Armadillo"/>
</dbReference>
<dbReference type="SMART" id="SM00185">
    <property type="entry name" value="ARM"/>
    <property type="match status" value="3"/>
</dbReference>
<feature type="coiled-coil region" evidence="21">
    <location>
        <begin position="1076"/>
        <end position="1124"/>
    </location>
</feature>
<dbReference type="PROSITE" id="PS50077">
    <property type="entry name" value="HEAT_REPEAT"/>
    <property type="match status" value="1"/>
</dbReference>
<evidence type="ECO:0000259" key="24">
    <source>
        <dbReference type="PROSITE" id="PS51905"/>
    </source>
</evidence>
<gene>
    <name evidence="25" type="ORF">JEQ12_002868</name>
</gene>
<proteinExistence type="inferred from homology"/>
<evidence type="ECO:0000256" key="13">
    <source>
        <dbReference type="ARBA" id="ARBA00023242"/>
    </source>
</evidence>
<evidence type="ECO:0000256" key="4">
    <source>
        <dbReference type="ARBA" id="ARBA00022448"/>
    </source>
</evidence>
<feature type="domain" description="Importin N-terminal" evidence="23">
    <location>
        <begin position="21"/>
        <end position="101"/>
    </location>
</feature>
<dbReference type="InterPro" id="IPR051891">
    <property type="entry name" value="TBK1-IKBKE_adapters"/>
</dbReference>
<dbReference type="PROSITE" id="PS51905">
    <property type="entry name" value="ZF_UBZ1"/>
    <property type="match status" value="1"/>
</dbReference>
<keyword evidence="11" id="KW-0653">Protein transport</keyword>
<evidence type="ECO:0000256" key="10">
    <source>
        <dbReference type="ARBA" id="ARBA00022833"/>
    </source>
</evidence>
<dbReference type="GO" id="GO:0005635">
    <property type="term" value="C:nuclear envelope"/>
    <property type="evidence" value="ECO:0007669"/>
    <property type="project" value="UniProtKB-SubCell"/>
</dbReference>
<dbReference type="EMBL" id="JAEMGP010000011">
    <property type="protein sequence ID" value="KAG5203285.1"/>
    <property type="molecule type" value="Genomic_DNA"/>
</dbReference>
<name>A0A836A502_SHEEP</name>
<dbReference type="InterPro" id="IPR058584">
    <property type="entry name" value="IMB1_TNPO1-like_TPR"/>
</dbReference>
<comment type="subunit">
    <text evidence="14">Forms a complex with an importin alpha subunit. Interacts with XPO1. Forms a heterodimer with IPO7. The KPNB1/IPO7 heterodimer interacts with H1 histone. Interacts with SNUPN. Interacts with H2A, H2B, H3 and H4 histones. Component of an import snRNP complex composed of KPNB1, SNUPN, SMN1 and ZNF259. Component of a nuclear export receptor complex composed of KPNB1, Ran, SNUPN and XPO1. Interacts with SRY. Interacts with PRKCI/atypical protein kinase C iota. Interacts with KPNA2. Interacts with KPNA7. Interacts with SNAI1 (via zinc fingers) and SNAI2 (via zinc fingers). Interacts with SLC35G1 and STIM1. Interacts with DCAF8. Interacts with RAN. Interacts with NUMA1 (via C-terminus); this interaction is inhibited by RanGTP. Interacts with ZBED1/hDREF; required for nuclear import of ZBED1/hDREF. Interacts with SRP19. Interacts with RPL23A (via BIB domain), RPS7 and RPL5.</text>
</comment>
<dbReference type="GO" id="GO:0006886">
    <property type="term" value="P:intracellular protein transport"/>
    <property type="evidence" value="ECO:0007669"/>
    <property type="project" value="InterPro"/>
</dbReference>
<evidence type="ECO:0000256" key="12">
    <source>
        <dbReference type="ARBA" id="ARBA00023054"/>
    </source>
</evidence>
<dbReference type="GO" id="GO:0008270">
    <property type="term" value="F:zinc ion binding"/>
    <property type="evidence" value="ECO:0007669"/>
    <property type="project" value="UniProtKB-KW"/>
</dbReference>
<protein>
    <recommendedName>
        <fullName evidence="15">Importin subunit beta-1</fullName>
    </recommendedName>
    <alternativeName>
        <fullName evidence="16">Karyopherin subunit beta-1</fullName>
    </alternativeName>
    <alternativeName>
        <fullName evidence="17">Nuclear factor p97</fullName>
    </alternativeName>
    <alternativeName>
        <fullName evidence="18">Pore targeting complex 97 kDa subunit</fullName>
    </alternativeName>
</protein>
<feature type="region of interest" description="Disordered" evidence="22">
    <location>
        <begin position="1176"/>
        <end position="1309"/>
    </location>
</feature>
<feature type="compositionally biased region" description="Pro residues" evidence="22">
    <location>
        <begin position="1239"/>
        <end position="1258"/>
    </location>
</feature>
<evidence type="ECO:0000256" key="8">
    <source>
        <dbReference type="ARBA" id="ARBA00022737"/>
    </source>
</evidence>
<comment type="similarity">
    <text evidence="3">Belongs to the importin beta family. Importin beta-1 subfamily.</text>
</comment>
<evidence type="ECO:0000256" key="18">
    <source>
        <dbReference type="ARBA" id="ARBA00082284"/>
    </source>
</evidence>
<dbReference type="SMART" id="SM00913">
    <property type="entry name" value="IBN_N"/>
    <property type="match status" value="1"/>
</dbReference>
<dbReference type="PANTHER" id="PTHR14432:SF2">
    <property type="entry name" value="TANK-BINDING KINASE 1-BINDING PROTEIN 1"/>
    <property type="match status" value="1"/>
</dbReference>
<feature type="coiled-coil region" evidence="21">
    <location>
        <begin position="953"/>
        <end position="990"/>
    </location>
</feature>
<dbReference type="FunFam" id="1.25.10.10:FF:000027">
    <property type="entry name" value="Importin subunit beta-1"/>
    <property type="match status" value="1"/>
</dbReference>
<dbReference type="Pfam" id="PF25574">
    <property type="entry name" value="TPR_IMB1"/>
    <property type="match status" value="1"/>
</dbReference>
<keyword evidence="8" id="KW-0677">Repeat</keyword>
<sequence length="1465" mass="161643">MELITILEKTVSPDRLELEAAQKFLERAAVENLPTFLVELSRVLANPGNSQVARVAAGLQIKNSLTSKDPDIKAQYQQRWLAIDANARREVKNYVLQTLGTETYRPSSASQCVAGIACAEIPVNQWPELIPQLVANVTNPNSTEHMKESTLEAIGYICQDIDPEQLQDKSNEILTAIIQGMRKEEPSNNVKLAATNALLNSLEFTKANFDKESERHFIMQVVCEATQCPDTRVRVAALQNLVKIMSLYYQYMETYMGPALFAITIEAMKSDIDEVALQGIEFWSNVCDEEMDLAIEASEAAEQGRPPEHTSKFYAKGALQYLVPILTQTLTKQDENDDDDDWNPCKAAGVCLMLLATCCEDDIVPHVLPFIKEHIKNPDWRYRDAAVMAFGCILEGPEPNQLKPLVIQAMPTLIELMKDPSVVVRDTTAWTVGRICELLPEAAINDVYLTPLLQCLIEGLSAEPRVASNVCWAFSSLAEAAYEAADVADDQEEPATYCLSSSFELIVQKLLETTDRPDGHQNNLRSSAYESLMEIVKNSAKDCYPAVQKTTLVIMERLQQVLQMESHIQSTSDRIQFNDLQSLLCATLQNVLRKVQHQDALQISDVVMASLLRMFQSTAGSGGVQEDALMAVSTLVEVLGGEFLKYMEAFKPFLGIGLKNYAEYQVCLAAVGLVGDLCRALQSNILPFCDEVMQLLLENLGNENVHRSVKPQILSVFGDIALAIGGEFKKYLEVVLNTLQQASQAQVDKSDYDMVDYLNELREGCLEAYTGIVQGLKGDQENVHPDVMLVQPRVEFILSFIDHIAGDEDHTDGVVACAAGLIGWCHLFGGEMSCLKEAGGPGRAVAQALAMESMFEDDISILTQEALGPSEVWLDAPGDPSLGEDMCSASHFALITAYGDIKERLGGLERENATLRRRLKVYEIKYPLISDFGEEHGFSLYEIKDGSLLEVEKVSLQQRLNQFQHELQKNKEQEEQLGEMIQAYEKLCVEKSDLEMELGEMRALVETHLRQICGLEQQLRQQQGLRDVDFPSLSPPPAPAPPCADLDLHYLALRGGSSLSHAGWPGATPSMSELERRRLEEALEAAQGEARGAQLREEQLQAECERLQGELKQLQETRAQDLASNQSERDMAWVKRVGDDQVNLALAYTELTEELGRLRELSSLQGRILRTLLQEQARSGGQRHSPLSQRHSPAPQCPSHSPPARAAPPCPPCQSPVPQRRSPGPPCPSPQQRRSPASPSCPSPVPQRRSPVPPPCQSPSPQRRSPGPPTCPAPQPRPPPPPPPGERTLAERAYAKPPSHHVKAGFQGRRSYSEMAEGAGYAGASPPWLQAEAATLPKPRAYGGELYGPGRPLSPRRAFEGIRLRFEKQPSEEEEWAVPASPPSPETGAIRCASFCAGFPVPESPAATAYAHAEHAQSWPSINLLMETVGSDIRSCPLCQLGFPVGYPDDALIKHIDSHLENSKI</sequence>
<keyword evidence="12 21" id="KW-0175">Coiled coil</keyword>
<evidence type="ECO:0000256" key="1">
    <source>
        <dbReference type="ARBA" id="ARBA00004259"/>
    </source>
</evidence>
<evidence type="ECO:0000256" key="6">
    <source>
        <dbReference type="ARBA" id="ARBA00022553"/>
    </source>
</evidence>
<dbReference type="GO" id="GO:0031267">
    <property type="term" value="F:small GTPase binding"/>
    <property type="evidence" value="ECO:0007669"/>
    <property type="project" value="InterPro"/>
</dbReference>
<evidence type="ECO:0000259" key="23">
    <source>
        <dbReference type="PROSITE" id="PS50166"/>
    </source>
</evidence>
<reference evidence="25 26" key="1">
    <citation type="submission" date="2020-12" db="EMBL/GenBank/DDBJ databases">
        <title>De novo assembly of Tibetan sheep genome.</title>
        <authorList>
            <person name="Li X."/>
        </authorList>
    </citation>
    <scope>NUCLEOTIDE SEQUENCE [LARGE SCALE GENOMIC DNA]</scope>
    <source>
        <tissue evidence="25">Heart</tissue>
    </source>
</reference>
<feature type="coiled-coil region" evidence="21">
    <location>
        <begin position="898"/>
        <end position="925"/>
    </location>
</feature>
<dbReference type="InterPro" id="IPR011989">
    <property type="entry name" value="ARM-like"/>
</dbReference>
<feature type="compositionally biased region" description="Pro residues" evidence="22">
    <location>
        <begin position="1266"/>
        <end position="1285"/>
    </location>
</feature>
<keyword evidence="7" id="KW-0479">Metal-binding</keyword>
<accession>A0A836A502</accession>
<evidence type="ECO:0000256" key="16">
    <source>
        <dbReference type="ARBA" id="ARBA00077731"/>
    </source>
</evidence>
<evidence type="ECO:0000256" key="9">
    <source>
        <dbReference type="ARBA" id="ARBA00022771"/>
    </source>
</evidence>
<evidence type="ECO:0000256" key="21">
    <source>
        <dbReference type="SAM" id="Coils"/>
    </source>
</evidence>
<dbReference type="Pfam" id="PF03810">
    <property type="entry name" value="IBN_N"/>
    <property type="match status" value="1"/>
</dbReference>
<evidence type="ECO:0000256" key="5">
    <source>
        <dbReference type="ARBA" id="ARBA00022490"/>
    </source>
</evidence>
<dbReference type="GO" id="GO:0005737">
    <property type="term" value="C:cytoplasm"/>
    <property type="evidence" value="ECO:0007669"/>
    <property type="project" value="UniProtKB-SubCell"/>
</dbReference>
<comment type="subcellular location">
    <subcellularLocation>
        <location evidence="2">Cytoplasm</location>
    </subcellularLocation>
    <subcellularLocation>
        <location evidence="1">Nucleus envelope</location>
    </subcellularLocation>
</comment>
<evidence type="ECO:0000256" key="17">
    <source>
        <dbReference type="ARBA" id="ARBA00081687"/>
    </source>
</evidence>
<dbReference type="SUPFAM" id="SSF48371">
    <property type="entry name" value="ARM repeat"/>
    <property type="match status" value="1"/>
</dbReference>
<evidence type="ECO:0000256" key="14">
    <source>
        <dbReference type="ARBA" id="ARBA00064627"/>
    </source>
</evidence>
<keyword evidence="4" id="KW-0813">Transport</keyword>
<dbReference type="Pfam" id="PF12845">
    <property type="entry name" value="TBD"/>
    <property type="match status" value="1"/>
</dbReference>
<keyword evidence="9 20" id="KW-0863">Zinc-finger</keyword>
<dbReference type="Proteomes" id="UP000664991">
    <property type="component" value="Unassembled WGS sequence"/>
</dbReference>
<evidence type="ECO:0000256" key="11">
    <source>
        <dbReference type="ARBA" id="ARBA00022927"/>
    </source>
</evidence>
<dbReference type="InterPro" id="IPR041641">
    <property type="entry name" value="CALCOCO1/2_Zn_UBZ1"/>
</dbReference>
<evidence type="ECO:0000256" key="15">
    <source>
        <dbReference type="ARBA" id="ARBA00074780"/>
    </source>
</evidence>
<evidence type="ECO:0000256" key="19">
    <source>
        <dbReference type="PROSITE-ProRule" id="PRU00103"/>
    </source>
</evidence>